<dbReference type="AlphaFoldDB" id="A0A532V3S3"/>
<dbReference type="EMBL" id="NJBN01000002">
    <property type="protein sequence ID" value="TKJ41866.1"/>
    <property type="molecule type" value="Genomic_DNA"/>
</dbReference>
<evidence type="ECO:0000313" key="1">
    <source>
        <dbReference type="EMBL" id="TKJ41866.1"/>
    </source>
</evidence>
<dbReference type="Proteomes" id="UP000319619">
    <property type="component" value="Unassembled WGS sequence"/>
</dbReference>
<protein>
    <submittedName>
        <fullName evidence="1">Uncharacterized protein</fullName>
    </submittedName>
</protein>
<comment type="caution">
    <text evidence="1">The sequence shown here is derived from an EMBL/GenBank/DDBJ whole genome shotgun (WGS) entry which is preliminary data.</text>
</comment>
<evidence type="ECO:0000313" key="2">
    <source>
        <dbReference type="Proteomes" id="UP000319619"/>
    </source>
</evidence>
<gene>
    <name evidence="1" type="ORF">CEE37_04670</name>
</gene>
<sequence>MPRKPLKVVFSREVDMYLPLLKLFSSVGLTVGEVPFFGKRIDLLFGTPSLLSLYAVETKLLDWRSAFKQAALNQLAVQRSYIAVPRRLATRLAEQEEDLFKKYDVGLIGVAESAKVLIPPNKNGCFSPRHYRVLKETLKRTQHKKSSKIGVVADAIADRSKALVVLQAGTD</sequence>
<accession>A0A532V3S3</accession>
<reference evidence="1 2" key="1">
    <citation type="submission" date="2017-06" db="EMBL/GenBank/DDBJ databases">
        <title>Novel microbial phyla capable of carbon fixation and sulfur reduction in deep-sea sediments.</title>
        <authorList>
            <person name="Huang J."/>
            <person name="Baker B."/>
            <person name="Wang Y."/>
        </authorList>
    </citation>
    <scope>NUCLEOTIDE SEQUENCE [LARGE SCALE GENOMIC DNA]</scope>
    <source>
        <strain evidence="1">B3_LCP</strain>
    </source>
</reference>
<name>A0A532V3S3_UNCL8</name>
<proteinExistence type="predicted"/>
<organism evidence="1 2">
    <name type="scientific">candidate division LCP-89 bacterium B3_LCP</name>
    <dbReference type="NCBI Taxonomy" id="2012998"/>
    <lineage>
        <taxon>Bacteria</taxon>
        <taxon>Pseudomonadati</taxon>
        <taxon>Bacteria division LCP-89</taxon>
    </lineage>
</organism>